<feature type="domain" description="SMB" evidence="4">
    <location>
        <begin position="97"/>
        <end position="138"/>
    </location>
</feature>
<evidence type="ECO:0000259" key="4">
    <source>
        <dbReference type="PROSITE" id="PS50958"/>
    </source>
</evidence>
<dbReference type="PROSITE" id="PS00524">
    <property type="entry name" value="SMB_1"/>
    <property type="match status" value="1"/>
</dbReference>
<organism evidence="5 6">
    <name type="scientific">Knipowitschia caucasica</name>
    <name type="common">Caucasian dwarf goby</name>
    <name type="synonym">Pomatoschistus caucasicus</name>
    <dbReference type="NCBI Taxonomy" id="637954"/>
    <lineage>
        <taxon>Eukaryota</taxon>
        <taxon>Metazoa</taxon>
        <taxon>Chordata</taxon>
        <taxon>Craniata</taxon>
        <taxon>Vertebrata</taxon>
        <taxon>Euteleostomi</taxon>
        <taxon>Actinopterygii</taxon>
        <taxon>Neopterygii</taxon>
        <taxon>Teleostei</taxon>
        <taxon>Neoteleostei</taxon>
        <taxon>Acanthomorphata</taxon>
        <taxon>Gobiaria</taxon>
        <taxon>Gobiiformes</taxon>
        <taxon>Gobioidei</taxon>
        <taxon>Gobiidae</taxon>
        <taxon>Gobiinae</taxon>
        <taxon>Knipowitschia</taxon>
    </lineage>
</organism>
<protein>
    <recommendedName>
        <fullName evidence="4">SMB domain-containing protein</fullName>
    </recommendedName>
</protein>
<dbReference type="InterPro" id="IPR001212">
    <property type="entry name" value="Somatomedin_B_dom"/>
</dbReference>
<name>A0AAV2JQD6_KNICA</name>
<gene>
    <name evidence="5" type="ORF">KC01_LOCUS10725</name>
</gene>
<dbReference type="InterPro" id="IPR036024">
    <property type="entry name" value="Somatomedin_B-like_dom_sf"/>
</dbReference>
<keyword evidence="3" id="KW-0732">Signal</keyword>
<feature type="compositionally biased region" description="Low complexity" evidence="2">
    <location>
        <begin position="184"/>
        <end position="194"/>
    </location>
</feature>
<proteinExistence type="predicted"/>
<evidence type="ECO:0000256" key="1">
    <source>
        <dbReference type="ARBA" id="ARBA00023157"/>
    </source>
</evidence>
<reference evidence="5 6" key="1">
    <citation type="submission" date="2024-04" db="EMBL/GenBank/DDBJ databases">
        <authorList>
            <person name="Waldvogel A.-M."/>
            <person name="Schoenle A."/>
        </authorList>
    </citation>
    <scope>NUCLEOTIDE SEQUENCE [LARGE SCALE GENOMIC DNA]</scope>
</reference>
<feature type="signal peptide" evidence="3">
    <location>
        <begin position="1"/>
        <end position="20"/>
    </location>
</feature>
<evidence type="ECO:0000256" key="3">
    <source>
        <dbReference type="SAM" id="SignalP"/>
    </source>
</evidence>
<accession>A0AAV2JQD6</accession>
<feature type="chain" id="PRO_5043920683" description="SMB domain-containing protein" evidence="3">
    <location>
        <begin position="21"/>
        <end position="298"/>
    </location>
</feature>
<evidence type="ECO:0000313" key="5">
    <source>
        <dbReference type="EMBL" id="CAL1579740.1"/>
    </source>
</evidence>
<dbReference type="SUPFAM" id="SSF90188">
    <property type="entry name" value="Somatomedin B domain"/>
    <property type="match status" value="1"/>
</dbReference>
<evidence type="ECO:0000256" key="2">
    <source>
        <dbReference type="SAM" id="MobiDB-lite"/>
    </source>
</evidence>
<dbReference type="PROSITE" id="PS50958">
    <property type="entry name" value="SMB_2"/>
    <property type="match status" value="1"/>
</dbReference>
<dbReference type="EMBL" id="OZ035836">
    <property type="protein sequence ID" value="CAL1579740.1"/>
    <property type="molecule type" value="Genomic_DNA"/>
</dbReference>
<feature type="compositionally biased region" description="Polar residues" evidence="2">
    <location>
        <begin position="30"/>
        <end position="56"/>
    </location>
</feature>
<feature type="region of interest" description="Disordered" evidence="2">
    <location>
        <begin position="30"/>
        <end position="81"/>
    </location>
</feature>
<keyword evidence="6" id="KW-1185">Reference proteome</keyword>
<dbReference type="Gene3D" id="4.10.410.20">
    <property type="match status" value="1"/>
</dbReference>
<feature type="region of interest" description="Disordered" evidence="2">
    <location>
        <begin position="173"/>
        <end position="199"/>
    </location>
</feature>
<keyword evidence="1" id="KW-1015">Disulfide bond</keyword>
<sequence length="298" mass="31903">MDGTVLRTIILLCIFTKCISQTLAPTDATMTTSGQNITTSQRVTPPGSTASVNTTRSTERTPDQQSSVGTPPAEGSTSTGFTTGQTLASTAGCAGPSLLCCPGRNNSCFAAAGCFCDEICLTLGDCCSDYVSSCNQTNATMTTSGQNTTTSEQDTPPDMQKTHVYLKLKVHTSSRENQSALHTSLSNVSSPSSSRPRCPHHQAAEVSAVPCGVWMSKAPVLLILIGPHRRRFRPGFDPHFSMFPPFFQIIKKPPPLLPVHIGLQIPTWSLKHDAQSSEFQVTGNSLLVLINPVFHSFD</sequence>
<evidence type="ECO:0000313" key="6">
    <source>
        <dbReference type="Proteomes" id="UP001497482"/>
    </source>
</evidence>
<dbReference type="AlphaFoldDB" id="A0AAV2JQD6"/>
<dbReference type="Proteomes" id="UP001497482">
    <property type="component" value="Chromosome 14"/>
</dbReference>